<feature type="non-terminal residue" evidence="1">
    <location>
        <position position="56"/>
    </location>
</feature>
<reference evidence="1" key="2">
    <citation type="submission" date="2023-05" db="EMBL/GenBank/DDBJ databases">
        <authorList>
            <person name="Fouks B."/>
        </authorList>
    </citation>
    <scope>NUCLEOTIDE SEQUENCE</scope>
    <source>
        <strain evidence="1">Stay&amp;Tobe</strain>
        <tissue evidence="1">Testes</tissue>
    </source>
</reference>
<comment type="caution">
    <text evidence="1">The sequence shown here is derived from an EMBL/GenBank/DDBJ whole genome shotgun (WGS) entry which is preliminary data.</text>
</comment>
<dbReference type="Proteomes" id="UP001233999">
    <property type="component" value="Unassembled WGS sequence"/>
</dbReference>
<gene>
    <name evidence="1" type="ORF">L9F63_012483</name>
</gene>
<protein>
    <submittedName>
        <fullName evidence="1">Uncharacterized protein</fullName>
    </submittedName>
</protein>
<keyword evidence="2" id="KW-1185">Reference proteome</keyword>
<dbReference type="EMBL" id="JASPKZ010001984">
    <property type="protein sequence ID" value="KAJ9596500.1"/>
    <property type="molecule type" value="Genomic_DNA"/>
</dbReference>
<reference evidence="1" key="1">
    <citation type="journal article" date="2023" name="IScience">
        <title>Live-bearing cockroach genome reveals convergent evolutionary mechanisms linked to viviparity in insects and beyond.</title>
        <authorList>
            <person name="Fouks B."/>
            <person name="Harrison M.C."/>
            <person name="Mikhailova A.A."/>
            <person name="Marchal E."/>
            <person name="English S."/>
            <person name="Carruthers M."/>
            <person name="Jennings E.C."/>
            <person name="Chiamaka E.L."/>
            <person name="Frigard R.A."/>
            <person name="Pippel M."/>
            <person name="Attardo G.M."/>
            <person name="Benoit J.B."/>
            <person name="Bornberg-Bauer E."/>
            <person name="Tobe S.S."/>
        </authorList>
    </citation>
    <scope>NUCLEOTIDE SEQUENCE</scope>
    <source>
        <strain evidence="1">Stay&amp;Tobe</strain>
    </source>
</reference>
<evidence type="ECO:0000313" key="1">
    <source>
        <dbReference type="EMBL" id="KAJ9596500.1"/>
    </source>
</evidence>
<feature type="non-terminal residue" evidence="1">
    <location>
        <position position="1"/>
    </location>
</feature>
<accession>A0AAD8EMT1</accession>
<dbReference type="AlphaFoldDB" id="A0AAD8EMT1"/>
<sequence>IYSIHYLKCGIINAEISCNRRFSLNCGVKSTTGKQQLEALATEDALRNLLTKCRKY</sequence>
<proteinExistence type="predicted"/>
<organism evidence="1 2">
    <name type="scientific">Diploptera punctata</name>
    <name type="common">Pacific beetle cockroach</name>
    <dbReference type="NCBI Taxonomy" id="6984"/>
    <lineage>
        <taxon>Eukaryota</taxon>
        <taxon>Metazoa</taxon>
        <taxon>Ecdysozoa</taxon>
        <taxon>Arthropoda</taxon>
        <taxon>Hexapoda</taxon>
        <taxon>Insecta</taxon>
        <taxon>Pterygota</taxon>
        <taxon>Neoptera</taxon>
        <taxon>Polyneoptera</taxon>
        <taxon>Dictyoptera</taxon>
        <taxon>Blattodea</taxon>
        <taxon>Blaberoidea</taxon>
        <taxon>Blaberidae</taxon>
        <taxon>Diplopterinae</taxon>
        <taxon>Diploptera</taxon>
    </lineage>
</organism>
<name>A0AAD8EMT1_DIPPU</name>
<evidence type="ECO:0000313" key="2">
    <source>
        <dbReference type="Proteomes" id="UP001233999"/>
    </source>
</evidence>